<keyword evidence="3" id="KW-1185">Reference proteome</keyword>
<feature type="region of interest" description="Disordered" evidence="1">
    <location>
        <begin position="131"/>
        <end position="185"/>
    </location>
</feature>
<accession>A0AA38HPZ3</accession>
<organism evidence="2 3">
    <name type="scientific">Zophobas morio</name>
    <dbReference type="NCBI Taxonomy" id="2755281"/>
    <lineage>
        <taxon>Eukaryota</taxon>
        <taxon>Metazoa</taxon>
        <taxon>Ecdysozoa</taxon>
        <taxon>Arthropoda</taxon>
        <taxon>Hexapoda</taxon>
        <taxon>Insecta</taxon>
        <taxon>Pterygota</taxon>
        <taxon>Neoptera</taxon>
        <taxon>Endopterygota</taxon>
        <taxon>Coleoptera</taxon>
        <taxon>Polyphaga</taxon>
        <taxon>Cucujiformia</taxon>
        <taxon>Tenebrionidae</taxon>
        <taxon>Zophobas</taxon>
    </lineage>
</organism>
<gene>
    <name evidence="2" type="ORF">Zmor_027811</name>
</gene>
<evidence type="ECO:0000313" key="3">
    <source>
        <dbReference type="Proteomes" id="UP001168821"/>
    </source>
</evidence>
<dbReference type="AlphaFoldDB" id="A0AA38HPZ3"/>
<protein>
    <submittedName>
        <fullName evidence="2">Uncharacterized protein</fullName>
    </submittedName>
</protein>
<proteinExistence type="predicted"/>
<feature type="region of interest" description="Disordered" evidence="1">
    <location>
        <begin position="271"/>
        <end position="302"/>
    </location>
</feature>
<feature type="region of interest" description="Disordered" evidence="1">
    <location>
        <begin position="86"/>
        <end position="115"/>
    </location>
</feature>
<sequence length="302" mass="32920">MVPGEQKKRSVHYYLISDREVSSTDLLKKEIYNNGINHKTTTSTSVRQTKKNLISSSKPKKSFFPPVRSLAPVYLQHMCTTSIFGLPRTKNKERPSNSPSAAFLPPPHRLPAPAEGFFHPRQLLHTLSGSELQLHSESSSNRSESSKLNLSPSSHSSIAAATSPPPPPPPGRFPAAASFDRGRSRRERYTQNITTRALHCTAETTSTLWHQGCPEPSRDLPHQRQQQIWRADCAPTGPWLPASALLTSCGYARMKGATVALSGPWGFSAGTDGRGVGSAAAPAGSQRSRHDCRQGGCKGHRK</sequence>
<evidence type="ECO:0000313" key="2">
    <source>
        <dbReference type="EMBL" id="KAJ3641299.1"/>
    </source>
</evidence>
<feature type="compositionally biased region" description="Low complexity" evidence="1">
    <location>
        <begin position="136"/>
        <end position="162"/>
    </location>
</feature>
<dbReference type="EMBL" id="JALNTZ010000009">
    <property type="protein sequence ID" value="KAJ3641299.1"/>
    <property type="molecule type" value="Genomic_DNA"/>
</dbReference>
<name>A0AA38HPZ3_9CUCU</name>
<dbReference type="Proteomes" id="UP001168821">
    <property type="component" value="Unassembled WGS sequence"/>
</dbReference>
<evidence type="ECO:0000256" key="1">
    <source>
        <dbReference type="SAM" id="MobiDB-lite"/>
    </source>
</evidence>
<comment type="caution">
    <text evidence="2">The sequence shown here is derived from an EMBL/GenBank/DDBJ whole genome shotgun (WGS) entry which is preliminary data.</text>
</comment>
<reference evidence="2" key="1">
    <citation type="journal article" date="2023" name="G3 (Bethesda)">
        <title>Whole genome assemblies of Zophobas morio and Tenebrio molitor.</title>
        <authorList>
            <person name="Kaur S."/>
            <person name="Stinson S.A."/>
            <person name="diCenzo G.C."/>
        </authorList>
    </citation>
    <scope>NUCLEOTIDE SEQUENCE</scope>
    <source>
        <strain evidence="2">QUZm001</strain>
    </source>
</reference>
<feature type="compositionally biased region" description="Pro residues" evidence="1">
    <location>
        <begin position="163"/>
        <end position="172"/>
    </location>
</feature>